<proteinExistence type="predicted"/>
<evidence type="ECO:0000313" key="2">
    <source>
        <dbReference type="EMBL" id="HAT1605044.1"/>
    </source>
</evidence>
<reference evidence="2" key="3">
    <citation type="submission" date="2020-11" db="EMBL/GenBank/DDBJ databases">
        <authorList>
            <consortium name="NCBI Pathogen Detection Project"/>
        </authorList>
    </citation>
    <scope>NUCLEOTIDE SEQUENCE</scope>
    <source>
        <strain evidence="2">MISC063</strain>
    </source>
</reference>
<comment type="caution">
    <text evidence="3">The sequence shown here is derived from an EMBL/GenBank/DDBJ whole genome shotgun (WGS) entry which is preliminary data.</text>
</comment>
<reference evidence="2" key="1">
    <citation type="journal article" date="2018" name="Genome Biol.">
        <title>SKESA: strategic k-mer extension for scrupulous assemblies.</title>
        <authorList>
            <person name="Souvorov A."/>
            <person name="Agarwala R."/>
            <person name="Lipman D.J."/>
        </authorList>
    </citation>
    <scope>NUCLEOTIDE SEQUENCE</scope>
    <source>
        <strain evidence="2">MISC063</strain>
    </source>
</reference>
<gene>
    <name evidence="3" type="ORF">DN603_01355</name>
    <name evidence="2" type="ORF">I8Y23_001333</name>
</gene>
<evidence type="ECO:0000313" key="4">
    <source>
        <dbReference type="Proteomes" id="UP000288843"/>
    </source>
</evidence>
<evidence type="ECO:0000259" key="1">
    <source>
        <dbReference type="Pfam" id="PF10908"/>
    </source>
</evidence>
<evidence type="ECO:0000313" key="3">
    <source>
        <dbReference type="EMBL" id="RWT26232.1"/>
    </source>
</evidence>
<organism evidence="3 4">
    <name type="scientific">Raoultella planticola</name>
    <name type="common">Klebsiella planticola</name>
    <dbReference type="NCBI Taxonomy" id="575"/>
    <lineage>
        <taxon>Bacteria</taxon>
        <taxon>Pseudomonadati</taxon>
        <taxon>Pseudomonadota</taxon>
        <taxon>Gammaproteobacteria</taxon>
        <taxon>Enterobacterales</taxon>
        <taxon>Enterobacteriaceae</taxon>
        <taxon>Klebsiella/Raoultella group</taxon>
        <taxon>Raoultella</taxon>
    </lineage>
</organism>
<protein>
    <submittedName>
        <fullName evidence="3">DUF2778 domain-containing protein</fullName>
    </submittedName>
</protein>
<dbReference type="RefSeq" id="WP_074399006.1">
    <property type="nucleotide sequence ID" value="NZ_BIIS01000003.1"/>
</dbReference>
<reference evidence="3 4" key="2">
    <citation type="submission" date="2018-06" db="EMBL/GenBank/DDBJ databases">
        <title>Carbapenemase-producing Enterobacteriaceae present in wastewater treatment plant effluent and nearby surface waters in the US.</title>
        <authorList>
            <person name="Mathys D.A."/>
            <person name="Mollenkopf D.F."/>
            <person name="Feicht S.M."/>
            <person name="Adams R.J."/>
            <person name="Albers A.L."/>
            <person name="Stuever D.M."/>
            <person name="Daniels J.B."/>
            <person name="Wittum T.E."/>
        </authorList>
    </citation>
    <scope>NUCLEOTIDE SEQUENCE [LARGE SCALE GENOMIC DNA]</scope>
    <source>
        <strain evidence="3 4">GEO_47_Down_B</strain>
    </source>
</reference>
<sequence length="158" mass="17003">MIRCTFCLNGNQLSNLSCPGIGFFPAYSGTGTSRNDPDAVAVPSIGPLPTGLYYIVTRGTGGLLTALTDPIASFISGSERSIWFALYRHDSQIDDLTWVGEVQRGHFRLHPAGYKGVSEGCITLPRLSDFMLLRAALLNTPTIQVTASLTAFGTVQVY</sequence>
<name>A0A443VUK7_RAOPL</name>
<accession>A0A443VUK7</accession>
<dbReference type="EMBL" id="DACSEA010000004">
    <property type="protein sequence ID" value="HAT1605044.1"/>
    <property type="molecule type" value="Genomic_DNA"/>
</dbReference>
<dbReference type="Pfam" id="PF10908">
    <property type="entry name" value="Tlde1_dom"/>
    <property type="match status" value="1"/>
</dbReference>
<feature type="domain" description="Tlde1" evidence="1">
    <location>
        <begin position="24"/>
        <end position="146"/>
    </location>
</feature>
<dbReference type="Proteomes" id="UP000288843">
    <property type="component" value="Unassembled WGS sequence"/>
</dbReference>
<dbReference type="EMBL" id="QKOX01000001">
    <property type="protein sequence ID" value="RWT26232.1"/>
    <property type="molecule type" value="Genomic_DNA"/>
</dbReference>
<dbReference type="Proteomes" id="UP000864422">
    <property type="component" value="Unassembled WGS sequence"/>
</dbReference>
<dbReference type="InterPro" id="IPR021225">
    <property type="entry name" value="Tlde1_dom"/>
</dbReference>
<dbReference type="AlphaFoldDB" id="A0A443VUK7"/>